<evidence type="ECO:0000256" key="1">
    <source>
        <dbReference type="SAM" id="Phobius"/>
    </source>
</evidence>
<dbReference type="Proteomes" id="UP001333818">
    <property type="component" value="Unassembled WGS sequence"/>
</dbReference>
<evidence type="ECO:0000313" key="4">
    <source>
        <dbReference type="Proteomes" id="UP001333818"/>
    </source>
</evidence>
<evidence type="ECO:0000259" key="2">
    <source>
        <dbReference type="Pfam" id="PF11181"/>
    </source>
</evidence>
<dbReference type="PANTHER" id="PTHR36109">
    <property type="entry name" value="MEMBRANE PROTEIN-RELATED"/>
    <property type="match status" value="1"/>
</dbReference>
<protein>
    <submittedName>
        <fullName evidence="3">General stress protein</fullName>
    </submittedName>
</protein>
<keyword evidence="1" id="KW-1133">Transmembrane helix</keyword>
<organism evidence="3 4">
    <name type="scientific">Tumidithrix elongata BACA0141</name>
    <dbReference type="NCBI Taxonomy" id="2716417"/>
    <lineage>
        <taxon>Bacteria</taxon>
        <taxon>Bacillati</taxon>
        <taxon>Cyanobacteriota</taxon>
        <taxon>Cyanophyceae</taxon>
        <taxon>Pseudanabaenales</taxon>
        <taxon>Pseudanabaenaceae</taxon>
        <taxon>Tumidithrix</taxon>
        <taxon>Tumidithrix elongata</taxon>
    </lineage>
</organism>
<gene>
    <name evidence="3" type="ORF">V2H45_14940</name>
</gene>
<feature type="transmembrane region" description="Helical" evidence="1">
    <location>
        <begin position="73"/>
        <end position="98"/>
    </location>
</feature>
<dbReference type="AlphaFoldDB" id="A0AAW9Q454"/>
<sequence length="188" mass="19506">MNTFKGTKTMSDKHEVTNLFPTHVEAEAAVLELQKEGFDMTKISIIGQDYQTTEHVRGFLTWKDTAKTGAEGAGYWGSFFGGLFGILSGAGALFIPGVGPVVIAGPVVGVLAGWLEGMIIGGVGAAVGGGLVGALVGLGIPKEKALKYEIGIKAGNFMVIVSGTDDEVAQAKKILQHAERKASEAVTV</sequence>
<dbReference type="PANTHER" id="PTHR36109:SF2">
    <property type="entry name" value="MEMBRANE PROTEIN"/>
    <property type="match status" value="1"/>
</dbReference>
<reference evidence="3" key="1">
    <citation type="submission" date="2024-01" db="EMBL/GenBank/DDBJ databases">
        <title>Bank of Algae and Cyanobacteria of the Azores (BACA) strain genomes.</title>
        <authorList>
            <person name="Luz R."/>
            <person name="Cordeiro R."/>
            <person name="Fonseca A."/>
            <person name="Goncalves V."/>
        </authorList>
    </citation>
    <scope>NUCLEOTIDE SEQUENCE</scope>
    <source>
        <strain evidence="3">BACA0141</strain>
    </source>
</reference>
<accession>A0AAW9Q454</accession>
<keyword evidence="4" id="KW-1185">Reference proteome</keyword>
<dbReference type="InterPro" id="IPR052948">
    <property type="entry name" value="Low_temp-induced_all0457"/>
</dbReference>
<dbReference type="EMBL" id="JAZBJZ010000061">
    <property type="protein sequence ID" value="MEE3718035.1"/>
    <property type="molecule type" value="Genomic_DNA"/>
</dbReference>
<feature type="transmembrane region" description="Helical" evidence="1">
    <location>
        <begin position="118"/>
        <end position="140"/>
    </location>
</feature>
<feature type="domain" description="General stress protein 17M-like" evidence="2">
    <location>
        <begin position="19"/>
        <end position="83"/>
    </location>
</feature>
<keyword evidence="1" id="KW-0472">Membrane</keyword>
<keyword evidence="1" id="KW-0812">Transmembrane</keyword>
<name>A0AAW9Q454_9CYAN</name>
<proteinExistence type="predicted"/>
<evidence type="ECO:0000313" key="3">
    <source>
        <dbReference type="EMBL" id="MEE3718035.1"/>
    </source>
</evidence>
<dbReference type="RefSeq" id="WP_330484465.1">
    <property type="nucleotide sequence ID" value="NZ_JAZBJZ010000061.1"/>
</dbReference>
<dbReference type="Pfam" id="PF11181">
    <property type="entry name" value="YflT"/>
    <property type="match status" value="1"/>
</dbReference>
<dbReference type="InterPro" id="IPR025889">
    <property type="entry name" value="GSP17M-like_dom"/>
</dbReference>
<comment type="caution">
    <text evidence="3">The sequence shown here is derived from an EMBL/GenBank/DDBJ whole genome shotgun (WGS) entry which is preliminary data.</text>
</comment>